<sequence>MLAAYVEQGYWADGYTVGPIVDPIPVQPQGGVGHVSKTSRYSDPHAYDADRVAERLAKVVIDGVAYDPFDATLFDRLQEAAKRPVQATTELERHERKLARTFEIVAGEHTLQVPMFRPMLREMPDFQRAEIAEFYQYSERARQAAAEEQRRIRLLLMMEYSN</sequence>
<protein>
    <submittedName>
        <fullName evidence="1">Uncharacterized protein</fullName>
    </submittedName>
</protein>
<evidence type="ECO:0000313" key="1">
    <source>
        <dbReference type="EMBL" id="CAB4155001.1"/>
    </source>
</evidence>
<name>A0A6J5NC02_9CAUD</name>
<accession>A0A6J5NC02</accession>
<organism evidence="1">
    <name type="scientific">uncultured Caudovirales phage</name>
    <dbReference type="NCBI Taxonomy" id="2100421"/>
    <lineage>
        <taxon>Viruses</taxon>
        <taxon>Duplodnaviria</taxon>
        <taxon>Heunggongvirae</taxon>
        <taxon>Uroviricota</taxon>
        <taxon>Caudoviricetes</taxon>
        <taxon>Peduoviridae</taxon>
        <taxon>Maltschvirus</taxon>
        <taxon>Maltschvirus maltsch</taxon>
    </lineage>
</organism>
<gene>
    <name evidence="1" type="ORF">UFOVP653_56</name>
</gene>
<proteinExistence type="predicted"/>
<dbReference type="EMBL" id="LR796613">
    <property type="protein sequence ID" value="CAB4155001.1"/>
    <property type="molecule type" value="Genomic_DNA"/>
</dbReference>
<reference evidence="1" key="1">
    <citation type="submission" date="2020-04" db="EMBL/GenBank/DDBJ databases">
        <authorList>
            <person name="Chiriac C."/>
            <person name="Salcher M."/>
            <person name="Ghai R."/>
            <person name="Kavagutti S V."/>
        </authorList>
    </citation>
    <scope>NUCLEOTIDE SEQUENCE</scope>
</reference>